<dbReference type="PANTHER" id="PTHR33420:SF3">
    <property type="entry name" value="FIMBRIAL SUBUNIT ELFA"/>
    <property type="match status" value="1"/>
</dbReference>
<sequence length="202" mass="21835">MIMNIRRCRRVIRCHMEGSSMRRLLFVVALTVAIPTAFHLLPAVRAEDGVANFQGMVEGATCKINGEEGNQGSFTVKVGTLPLSAFRNVGEIATKRRYTITLTDCTPPSGRVSVYFEPGPTINQNTGQLINTGTAQNIELSLLNSDFSKINLAAARGAQNSQQVNIVDGSATLVYWGGYVATSLPVIAGTFNTSVTYILDFE</sequence>
<keyword evidence="4" id="KW-0281">Fimbrium</keyword>
<dbReference type="InterPro" id="IPR039458">
    <property type="entry name" value="FimA-like"/>
</dbReference>
<organism evidence="5 6">
    <name type="scientific">Burkholderia territorii</name>
    <dbReference type="NCBI Taxonomy" id="1503055"/>
    <lineage>
        <taxon>Bacteria</taxon>
        <taxon>Pseudomonadati</taxon>
        <taxon>Pseudomonadota</taxon>
        <taxon>Betaproteobacteria</taxon>
        <taxon>Burkholderiales</taxon>
        <taxon>Burkholderiaceae</taxon>
        <taxon>Burkholderia</taxon>
        <taxon>Burkholderia cepacia complex</taxon>
    </lineage>
</organism>
<dbReference type="GO" id="GO:0009289">
    <property type="term" value="C:pilus"/>
    <property type="evidence" value="ECO:0007669"/>
    <property type="project" value="InterPro"/>
</dbReference>
<evidence type="ECO:0000313" key="5">
    <source>
        <dbReference type="EMBL" id="KAB0684851.1"/>
    </source>
</evidence>
<comment type="similarity">
    <text evidence="2">Belongs to the fimbrial protein family.</text>
</comment>
<dbReference type="GO" id="GO:0043709">
    <property type="term" value="P:cell adhesion involved in single-species biofilm formation"/>
    <property type="evidence" value="ECO:0007669"/>
    <property type="project" value="TreeGrafter"/>
</dbReference>
<proteinExistence type="inferred from homology"/>
<dbReference type="InterPro" id="IPR036937">
    <property type="entry name" value="Adhesion_dom_fimbrial_sf"/>
</dbReference>
<evidence type="ECO:0000256" key="3">
    <source>
        <dbReference type="ARBA" id="ARBA00022729"/>
    </source>
</evidence>
<dbReference type="EMBL" id="VZOL01000047">
    <property type="protein sequence ID" value="KAB0684851.1"/>
    <property type="molecule type" value="Genomic_DNA"/>
</dbReference>
<evidence type="ECO:0000256" key="1">
    <source>
        <dbReference type="ARBA" id="ARBA00004561"/>
    </source>
</evidence>
<dbReference type="InterPro" id="IPR008966">
    <property type="entry name" value="Adhesion_dom_sf"/>
</dbReference>
<evidence type="ECO:0000256" key="4">
    <source>
        <dbReference type="ARBA" id="ARBA00023263"/>
    </source>
</evidence>
<dbReference type="Gene3D" id="2.60.40.1090">
    <property type="entry name" value="Fimbrial-type adhesion domain"/>
    <property type="match status" value="1"/>
</dbReference>
<dbReference type="AlphaFoldDB" id="A0A6L3NK37"/>
<name>A0A6L3NK37_9BURK</name>
<dbReference type="PANTHER" id="PTHR33420">
    <property type="entry name" value="FIMBRIAL SUBUNIT ELFA-RELATED"/>
    <property type="match status" value="1"/>
</dbReference>
<gene>
    <name evidence="5" type="ORF">F7R13_06920</name>
</gene>
<dbReference type="Proteomes" id="UP000473571">
    <property type="component" value="Unassembled WGS sequence"/>
</dbReference>
<protein>
    <submittedName>
        <fullName evidence="5">Type 1 fimbrial protein</fullName>
    </submittedName>
</protein>
<dbReference type="Pfam" id="PF16970">
    <property type="entry name" value="FimA"/>
    <property type="match status" value="1"/>
</dbReference>
<reference evidence="5 6" key="1">
    <citation type="submission" date="2019-09" db="EMBL/GenBank/DDBJ databases">
        <title>Draft genome sequences of 48 bacterial type strains from the CCUG.</title>
        <authorList>
            <person name="Tunovic T."/>
            <person name="Pineiro-Iglesias B."/>
            <person name="Unosson C."/>
            <person name="Inganas E."/>
            <person name="Ohlen M."/>
            <person name="Cardew S."/>
            <person name="Jensie-Markopoulos S."/>
            <person name="Salva-Serra F."/>
            <person name="Jaen-Luchoro D."/>
            <person name="Karlsson R."/>
            <person name="Svensson-Stadler L."/>
            <person name="Chun J."/>
            <person name="Moore E."/>
        </authorList>
    </citation>
    <scope>NUCLEOTIDE SEQUENCE [LARGE SCALE GENOMIC DNA]</scope>
    <source>
        <strain evidence="5 6">CCUG 65687</strain>
    </source>
</reference>
<dbReference type="SUPFAM" id="SSF49401">
    <property type="entry name" value="Bacterial adhesins"/>
    <property type="match status" value="1"/>
</dbReference>
<keyword evidence="3" id="KW-0732">Signal</keyword>
<evidence type="ECO:0000256" key="2">
    <source>
        <dbReference type="ARBA" id="ARBA00006671"/>
    </source>
</evidence>
<accession>A0A6L3NK37</accession>
<comment type="caution">
    <text evidence="5">The sequence shown here is derived from an EMBL/GenBank/DDBJ whole genome shotgun (WGS) entry which is preliminary data.</text>
</comment>
<comment type="subcellular location">
    <subcellularLocation>
        <location evidence="1">Fimbrium</location>
    </subcellularLocation>
</comment>
<dbReference type="InterPro" id="IPR050263">
    <property type="entry name" value="Bact_Fimbrial_Adh_Pro"/>
</dbReference>
<evidence type="ECO:0000313" key="6">
    <source>
        <dbReference type="Proteomes" id="UP000473571"/>
    </source>
</evidence>